<name>A0A3B1CB48_9ZZZZ</name>
<protein>
    <submittedName>
        <fullName evidence="1">Uncharacterized protein</fullName>
    </submittedName>
</protein>
<evidence type="ECO:0000313" key="1">
    <source>
        <dbReference type="EMBL" id="VAX21158.1"/>
    </source>
</evidence>
<dbReference type="AlphaFoldDB" id="A0A3B1CB48"/>
<reference evidence="1" key="1">
    <citation type="submission" date="2018-06" db="EMBL/GenBank/DDBJ databases">
        <authorList>
            <person name="Zhirakovskaya E."/>
        </authorList>
    </citation>
    <scope>NUCLEOTIDE SEQUENCE</scope>
</reference>
<gene>
    <name evidence="1" type="ORF">MNBD_NITROSPINAE04-1562</name>
</gene>
<sequence>METCFKCGGNADFICPDCGTKMCWSHSERRYRGADRGFKSRFMCPKCWKTKRKVLNENMVNAKTYKPKKTYIFSK</sequence>
<organism evidence="1">
    <name type="scientific">hydrothermal vent metagenome</name>
    <dbReference type="NCBI Taxonomy" id="652676"/>
    <lineage>
        <taxon>unclassified sequences</taxon>
        <taxon>metagenomes</taxon>
        <taxon>ecological metagenomes</taxon>
    </lineage>
</organism>
<proteinExistence type="predicted"/>
<dbReference type="EMBL" id="UOGA01000194">
    <property type="protein sequence ID" value="VAX21158.1"/>
    <property type="molecule type" value="Genomic_DNA"/>
</dbReference>
<accession>A0A3B1CB48</accession>